<dbReference type="NCBIfam" id="TIGR00314">
    <property type="entry name" value="cdhA"/>
    <property type="match status" value="1"/>
</dbReference>
<evidence type="ECO:0000259" key="8">
    <source>
        <dbReference type="PROSITE" id="PS51379"/>
    </source>
</evidence>
<evidence type="ECO:0000313" key="9">
    <source>
        <dbReference type="EMBL" id="OFV66349.1"/>
    </source>
</evidence>
<dbReference type="PROSITE" id="PS51379">
    <property type="entry name" value="4FE4S_FER_2"/>
    <property type="match status" value="2"/>
</dbReference>
<dbReference type="PANTHER" id="PTHR30109:SF6">
    <property type="entry name" value="ACETYL-COA DECARBONYLASE_SYNTHASE COMPLEX SUBUNIT ALPHA"/>
    <property type="match status" value="1"/>
</dbReference>
<dbReference type="SUPFAM" id="SSF56821">
    <property type="entry name" value="Prismane protein-like"/>
    <property type="match status" value="1"/>
</dbReference>
<dbReference type="Proteomes" id="UP000185779">
    <property type="component" value="Unassembled WGS sequence"/>
</dbReference>
<evidence type="ECO:0000256" key="6">
    <source>
        <dbReference type="ARBA" id="ARBA00023004"/>
    </source>
</evidence>
<keyword evidence="7" id="KW-0411">Iron-sulfur</keyword>
<evidence type="ECO:0000256" key="5">
    <source>
        <dbReference type="ARBA" id="ARBA00023002"/>
    </source>
</evidence>
<feature type="domain" description="4Fe-4S ferredoxin-type" evidence="8">
    <location>
        <begin position="403"/>
        <end position="432"/>
    </location>
</feature>
<gene>
    <name evidence="9" type="ORF">SBU_000891</name>
</gene>
<dbReference type="InterPro" id="IPR004460">
    <property type="entry name" value="CdhA"/>
</dbReference>
<evidence type="ECO:0000256" key="2">
    <source>
        <dbReference type="ARBA" id="ARBA00022596"/>
    </source>
</evidence>
<dbReference type="GO" id="GO:0004601">
    <property type="term" value="F:peroxidase activity"/>
    <property type="evidence" value="ECO:0007669"/>
    <property type="project" value="TreeGrafter"/>
</dbReference>
<dbReference type="GO" id="GO:0051539">
    <property type="term" value="F:4 iron, 4 sulfur cluster binding"/>
    <property type="evidence" value="ECO:0007669"/>
    <property type="project" value="UniProtKB-KW"/>
</dbReference>
<evidence type="ECO:0000313" key="10">
    <source>
        <dbReference type="Proteomes" id="UP000185779"/>
    </source>
</evidence>
<dbReference type="InterPro" id="IPR016099">
    <property type="entry name" value="Prismane-like_a/b-sand"/>
</dbReference>
<keyword evidence="10" id="KW-1185">Reference proteome</keyword>
<dbReference type="GO" id="GO:0042542">
    <property type="term" value="P:response to hydrogen peroxide"/>
    <property type="evidence" value="ECO:0007669"/>
    <property type="project" value="TreeGrafter"/>
</dbReference>
<keyword evidence="3" id="KW-0479">Metal-binding</keyword>
<sequence>MVARDEEVLSAKLKKFRAASFRLEGLELSIGKVTKPPAEEEFAEPMGPTPKPGIEDLRDWDMILLKRYPPMYAPICDVCCLCTYGKCDLTGNKKGACGIDMKTQQGRWSLLTAFTGMNTHLSHAKELVEKLIEMKGPDVPIDMGEKTPVEAPIIRVVTGIAPKKLSDLLEVIDYVESQVPPLVASIHMGQEGSYLDYESKAYHAGMLDSVSMEVADIAQICALDLPRGDPNAPLVEIGAGVLDQSKPVILVIGHNVLPAISIADYMREHDLEDKIEIGGICCTAHDLTRYTQSAKIVGPQSMQIKYVRSGFADVVIVDEQCIRVDMHEIARSVNAPFIATNIKAMHGLPDRTHDDPDEIVKDLVSGKETGVLILDEEKVGEVAVRVALEVAPKRQKFKITPSKEEVIAYAKTCWHCGACTKTCPNSLPISDAMYAAAEGDLSKLAALEESCVGCGRCEQECKRKIPVLSLIAKAAEKKFREQKAKARVGRGPISDYEIRIIAEQWGLGTIPGCIAIIGCCNYPNEQREVYEMAKEFLMRNFIVAASGCGAMSIGLYTDEEGKTLYERFPGAFVARGLCNVGSCVSNPHITDAGIRVANVFARRILSGNFKEIADYLLNYVGACGLVWGAYSQKAFSIGMSCHRLGVPAVLGPHSAKYRHLYLGLKENLESYNVRDIKDGSVHNLGPVPEHLIYVAESMEEAMVMCCKLCFRNNDLPEGRQLKITNYIDIYKKYYGRMPDDLHYYIRDEFDIPYAAKDEIMELLKAAGWEPKKPIKSPTLLDPKEIWTYEAMRQGKKWYTV</sequence>
<keyword evidence="5" id="KW-0560">Oxidoreductase</keyword>
<evidence type="ECO:0000256" key="1">
    <source>
        <dbReference type="ARBA" id="ARBA00022485"/>
    </source>
</evidence>
<dbReference type="GO" id="GO:0006084">
    <property type="term" value="P:acetyl-CoA metabolic process"/>
    <property type="evidence" value="ECO:0007669"/>
    <property type="project" value="InterPro"/>
</dbReference>
<protein>
    <submittedName>
        <fullName evidence="9">Acetyl-CoA decarbonylase/synthase complex alpha subunit</fullName>
    </submittedName>
</protein>
<dbReference type="SUPFAM" id="SSF46548">
    <property type="entry name" value="alpha-helical ferredoxin"/>
    <property type="match status" value="1"/>
</dbReference>
<dbReference type="InterPro" id="IPR004137">
    <property type="entry name" value="HCP/CODH"/>
</dbReference>
<dbReference type="Gene3D" id="1.10.8.190">
    <property type="entry name" value="Carbon monoxide dehydrogenase alpha subunit. Chain M, domain 1"/>
    <property type="match status" value="1"/>
</dbReference>
<comment type="caution">
    <text evidence="9">The sequence shown here is derived from an EMBL/GenBank/DDBJ whole genome shotgun (WGS) entry which is preliminary data.</text>
</comment>
<evidence type="ECO:0000256" key="4">
    <source>
        <dbReference type="ARBA" id="ARBA00022737"/>
    </source>
</evidence>
<dbReference type="Gene3D" id="3.40.50.2030">
    <property type="match status" value="2"/>
</dbReference>
<proteinExistence type="predicted"/>
<dbReference type="Pfam" id="PF03063">
    <property type="entry name" value="Prismane"/>
    <property type="match status" value="2"/>
</dbReference>
<dbReference type="PATRIC" id="fig|1839936.3.peg.899"/>
<dbReference type="STRING" id="1839936.SBU_000891"/>
<organism evidence="9 10">
    <name type="scientific">Candidatus Syntropharchaeum butanivorans</name>
    <dbReference type="NCBI Taxonomy" id="1839936"/>
    <lineage>
        <taxon>Archaea</taxon>
        <taxon>Methanobacteriati</taxon>
        <taxon>Methanobacteriota</taxon>
        <taxon>Stenosarchaea group</taxon>
        <taxon>Methanomicrobia</taxon>
        <taxon>Methanosarcinales</taxon>
        <taxon>ANME-2 cluster</taxon>
        <taxon>Candidatus Syntropharchaeum</taxon>
    </lineage>
</organism>
<dbReference type="EMBL" id="LYOR01000003">
    <property type="protein sequence ID" value="OFV66349.1"/>
    <property type="molecule type" value="Genomic_DNA"/>
</dbReference>
<keyword evidence="6" id="KW-0408">Iron</keyword>
<keyword evidence="2" id="KW-0533">Nickel</keyword>
<dbReference type="InterPro" id="IPR017896">
    <property type="entry name" value="4Fe4S_Fe-S-bd"/>
</dbReference>
<keyword evidence="1" id="KW-0004">4Fe-4S</keyword>
<evidence type="ECO:0000256" key="3">
    <source>
        <dbReference type="ARBA" id="ARBA00022723"/>
    </source>
</evidence>
<dbReference type="InterPro" id="IPR011254">
    <property type="entry name" value="Prismane-like_sf"/>
</dbReference>
<name>A0A1F2P4Y9_9EURY</name>
<evidence type="ECO:0000256" key="7">
    <source>
        <dbReference type="ARBA" id="ARBA00023014"/>
    </source>
</evidence>
<keyword evidence="4" id="KW-0677">Repeat</keyword>
<accession>A0A1F2P4Y9</accession>
<feature type="domain" description="4Fe-4S ferredoxin-type" evidence="8">
    <location>
        <begin position="442"/>
        <end position="471"/>
    </location>
</feature>
<dbReference type="Gene3D" id="3.30.70.20">
    <property type="match status" value="1"/>
</dbReference>
<reference evidence="9" key="1">
    <citation type="submission" date="2016-05" db="EMBL/GenBank/DDBJ databases">
        <title>Microbial consortia oxidize butane by reversing methanogenesis.</title>
        <authorList>
            <person name="Laso-Perez R."/>
            <person name="Richter M."/>
            <person name="Wegener G."/>
            <person name="Musat F."/>
        </authorList>
    </citation>
    <scope>NUCLEOTIDE SEQUENCE [LARGE SCALE GENOMIC DNA]</scope>
    <source>
        <strain evidence="9">BOX1</strain>
    </source>
</reference>
<dbReference type="GO" id="GO:0046872">
    <property type="term" value="F:metal ion binding"/>
    <property type="evidence" value="ECO:0007669"/>
    <property type="project" value="UniProtKB-KW"/>
</dbReference>
<dbReference type="PANTHER" id="PTHR30109">
    <property type="entry name" value="HYDROXYLAMINE REDUCTASE"/>
    <property type="match status" value="1"/>
</dbReference>
<dbReference type="AlphaFoldDB" id="A0A1F2P4Y9"/>
<dbReference type="GO" id="GO:0050418">
    <property type="term" value="F:hydroxylamine reductase activity"/>
    <property type="evidence" value="ECO:0007669"/>
    <property type="project" value="TreeGrafter"/>
</dbReference>